<sequence>MNKSINLRENLSGRLQMNMIHEICLLAHDDNRIKEEIYNLTIGKDERIAYNALWILSHFDSVATKWLYQKQNEIIDHTINESHVGKRRLLLSLLNQQPFHEDSLRTDFIDFCISKIPSAVEPYAIRALCMKLAYEQCKFYPELLTELNSCLDMLSQEPLSPALKSTRKNVMKKIMRKCPSLAK</sequence>
<gene>
    <name evidence="1" type="ORF">prwr041_22270</name>
</gene>
<evidence type="ECO:0000313" key="1">
    <source>
        <dbReference type="EMBL" id="BCS86334.1"/>
    </source>
</evidence>
<dbReference type="Proteomes" id="UP001319045">
    <property type="component" value="Chromosome"/>
</dbReference>
<dbReference type="EMBL" id="AP024484">
    <property type="protein sequence ID" value="BCS86334.1"/>
    <property type="molecule type" value="Genomic_DNA"/>
</dbReference>
<name>A0ABN6EKE8_9BACT</name>
<protein>
    <recommendedName>
        <fullName evidence="3">HEAT repeat domain-containing protein</fullName>
    </recommendedName>
</protein>
<evidence type="ECO:0008006" key="3">
    <source>
        <dbReference type="Google" id="ProtNLM"/>
    </source>
</evidence>
<reference evidence="1 2" key="1">
    <citation type="journal article" date="2022" name="Int. J. Syst. Evol. Microbiol.">
        <title>Prevotella herbatica sp. nov., a plant polysaccharide-decomposing anaerobic bacterium isolated from a methanogenic reactor.</title>
        <authorList>
            <person name="Uek A."/>
            <person name="Tonouchi A."/>
            <person name="Kaku N."/>
            <person name="Ueki K."/>
        </authorList>
    </citation>
    <scope>NUCLEOTIDE SEQUENCE [LARGE SCALE GENOMIC DNA]</scope>
    <source>
        <strain evidence="1 2">WR041</strain>
    </source>
</reference>
<evidence type="ECO:0000313" key="2">
    <source>
        <dbReference type="Proteomes" id="UP001319045"/>
    </source>
</evidence>
<organism evidence="1 2">
    <name type="scientific">Prevotella herbatica</name>
    <dbReference type="NCBI Taxonomy" id="2801997"/>
    <lineage>
        <taxon>Bacteria</taxon>
        <taxon>Pseudomonadati</taxon>
        <taxon>Bacteroidota</taxon>
        <taxon>Bacteroidia</taxon>
        <taxon>Bacteroidales</taxon>
        <taxon>Prevotellaceae</taxon>
        <taxon>Prevotella</taxon>
    </lineage>
</organism>
<keyword evidence="2" id="KW-1185">Reference proteome</keyword>
<proteinExistence type="predicted"/>
<accession>A0ABN6EKE8</accession>
<dbReference type="RefSeq" id="WP_207153897.1">
    <property type="nucleotide sequence ID" value="NZ_AP024484.1"/>
</dbReference>